<dbReference type="EMBL" id="UINC01002228">
    <property type="protein sequence ID" value="SUZ94371.1"/>
    <property type="molecule type" value="Genomic_DNA"/>
</dbReference>
<proteinExistence type="predicted"/>
<accession>A0A381RTB9</accession>
<protein>
    <submittedName>
        <fullName evidence="1">Uncharacterized protein</fullName>
    </submittedName>
</protein>
<reference evidence="1" key="1">
    <citation type="submission" date="2018-05" db="EMBL/GenBank/DDBJ databases">
        <authorList>
            <person name="Lanie J.A."/>
            <person name="Ng W.-L."/>
            <person name="Kazmierczak K.M."/>
            <person name="Andrzejewski T.M."/>
            <person name="Davidsen T.M."/>
            <person name="Wayne K.J."/>
            <person name="Tettelin H."/>
            <person name="Glass J.I."/>
            <person name="Rusch D."/>
            <person name="Podicherti R."/>
            <person name="Tsui H.-C.T."/>
            <person name="Winkler M.E."/>
        </authorList>
    </citation>
    <scope>NUCLEOTIDE SEQUENCE</scope>
</reference>
<organism evidence="1">
    <name type="scientific">marine metagenome</name>
    <dbReference type="NCBI Taxonomy" id="408172"/>
    <lineage>
        <taxon>unclassified sequences</taxon>
        <taxon>metagenomes</taxon>
        <taxon>ecological metagenomes</taxon>
    </lineage>
</organism>
<gene>
    <name evidence="1" type="ORF">METZ01_LOCUS47225</name>
</gene>
<dbReference type="AlphaFoldDB" id="A0A381RTB9"/>
<name>A0A381RTB9_9ZZZZ</name>
<sequence length="28" mass="3322">MIEHSFIDNLPPKKILLETLLRLFAKIK</sequence>
<evidence type="ECO:0000313" key="1">
    <source>
        <dbReference type="EMBL" id="SUZ94371.1"/>
    </source>
</evidence>